<organism evidence="2 3">
    <name type="scientific">Auricularia subglabra (strain TFB-10046 / SS5)</name>
    <name type="common">White-rot fungus</name>
    <name type="synonym">Auricularia delicata (strain TFB10046)</name>
    <dbReference type="NCBI Taxonomy" id="717982"/>
    <lineage>
        <taxon>Eukaryota</taxon>
        <taxon>Fungi</taxon>
        <taxon>Dikarya</taxon>
        <taxon>Basidiomycota</taxon>
        <taxon>Agaricomycotina</taxon>
        <taxon>Agaricomycetes</taxon>
        <taxon>Auriculariales</taxon>
        <taxon>Auriculariaceae</taxon>
        <taxon>Auricularia</taxon>
    </lineage>
</organism>
<proteinExistence type="predicted"/>
<protein>
    <submittedName>
        <fullName evidence="2">Uncharacterized protein</fullName>
    </submittedName>
</protein>
<reference evidence="3" key="1">
    <citation type="journal article" date="2012" name="Science">
        <title>The Paleozoic origin of enzymatic lignin decomposition reconstructed from 31 fungal genomes.</title>
        <authorList>
            <person name="Floudas D."/>
            <person name="Binder M."/>
            <person name="Riley R."/>
            <person name="Barry K."/>
            <person name="Blanchette R.A."/>
            <person name="Henrissat B."/>
            <person name="Martinez A.T."/>
            <person name="Otillar R."/>
            <person name="Spatafora J.W."/>
            <person name="Yadav J.S."/>
            <person name="Aerts A."/>
            <person name="Benoit I."/>
            <person name="Boyd A."/>
            <person name="Carlson A."/>
            <person name="Copeland A."/>
            <person name="Coutinho P.M."/>
            <person name="de Vries R.P."/>
            <person name="Ferreira P."/>
            <person name="Findley K."/>
            <person name="Foster B."/>
            <person name="Gaskell J."/>
            <person name="Glotzer D."/>
            <person name="Gorecki P."/>
            <person name="Heitman J."/>
            <person name="Hesse C."/>
            <person name="Hori C."/>
            <person name="Igarashi K."/>
            <person name="Jurgens J.A."/>
            <person name="Kallen N."/>
            <person name="Kersten P."/>
            <person name="Kohler A."/>
            <person name="Kuees U."/>
            <person name="Kumar T.K.A."/>
            <person name="Kuo A."/>
            <person name="LaButti K."/>
            <person name="Larrondo L.F."/>
            <person name="Lindquist E."/>
            <person name="Ling A."/>
            <person name="Lombard V."/>
            <person name="Lucas S."/>
            <person name="Lundell T."/>
            <person name="Martin R."/>
            <person name="McLaughlin D.J."/>
            <person name="Morgenstern I."/>
            <person name="Morin E."/>
            <person name="Murat C."/>
            <person name="Nagy L.G."/>
            <person name="Nolan M."/>
            <person name="Ohm R.A."/>
            <person name="Patyshakuliyeva A."/>
            <person name="Rokas A."/>
            <person name="Ruiz-Duenas F.J."/>
            <person name="Sabat G."/>
            <person name="Salamov A."/>
            <person name="Samejima M."/>
            <person name="Schmutz J."/>
            <person name="Slot J.C."/>
            <person name="St John F."/>
            <person name="Stenlid J."/>
            <person name="Sun H."/>
            <person name="Sun S."/>
            <person name="Syed K."/>
            <person name="Tsang A."/>
            <person name="Wiebenga A."/>
            <person name="Young D."/>
            <person name="Pisabarro A."/>
            <person name="Eastwood D.C."/>
            <person name="Martin F."/>
            <person name="Cullen D."/>
            <person name="Grigoriev I.V."/>
            <person name="Hibbett D.S."/>
        </authorList>
    </citation>
    <scope>NUCLEOTIDE SEQUENCE [LARGE SCALE GENOMIC DNA]</scope>
    <source>
        <strain evidence="3">TFB10046</strain>
    </source>
</reference>
<dbReference type="EMBL" id="JH688427">
    <property type="protein sequence ID" value="EJD33117.1"/>
    <property type="molecule type" value="Genomic_DNA"/>
</dbReference>
<dbReference type="KEGG" id="adl:AURDEDRAFT_177800"/>
<gene>
    <name evidence="2" type="ORF">AURDEDRAFT_177800</name>
</gene>
<name>J0D376_AURST</name>
<feature type="region of interest" description="Disordered" evidence="1">
    <location>
        <begin position="1"/>
        <end position="50"/>
    </location>
</feature>
<dbReference type="AlphaFoldDB" id="J0D376"/>
<feature type="compositionally biased region" description="Acidic residues" evidence="1">
    <location>
        <begin position="23"/>
        <end position="33"/>
    </location>
</feature>
<feature type="compositionally biased region" description="Low complexity" evidence="1">
    <location>
        <begin position="10"/>
        <end position="22"/>
    </location>
</feature>
<evidence type="ECO:0000256" key="1">
    <source>
        <dbReference type="SAM" id="MobiDB-lite"/>
    </source>
</evidence>
<keyword evidence="3" id="KW-1185">Reference proteome</keyword>
<dbReference type="Proteomes" id="UP000006514">
    <property type="component" value="Unassembled WGS sequence"/>
</dbReference>
<feature type="compositionally biased region" description="Polar residues" evidence="1">
    <location>
        <begin position="34"/>
        <end position="44"/>
    </location>
</feature>
<accession>J0D376</accession>
<dbReference type="InParanoid" id="J0D376"/>
<evidence type="ECO:0000313" key="2">
    <source>
        <dbReference type="EMBL" id="EJD33117.1"/>
    </source>
</evidence>
<evidence type="ECO:0000313" key="3">
    <source>
        <dbReference type="Proteomes" id="UP000006514"/>
    </source>
</evidence>
<feature type="non-terminal residue" evidence="2">
    <location>
        <position position="1"/>
    </location>
</feature>
<sequence length="128" mass="14717">TALPSSVTNQQEQQQQQQQQQQQEEEEQQEEEQTTSTQPHSQVTPPLLDSTHFPLWASAFPDDFPDRPKVISAISEARRAKAGLARLHPTHRTLLLEAERIYNVDEWNLQFNIPAPMREALDYVKTSV</sequence>